<dbReference type="InterPro" id="IPR008927">
    <property type="entry name" value="6-PGluconate_DH-like_C_sf"/>
</dbReference>
<proteinExistence type="inferred from homology"/>
<comment type="pathway">
    <text evidence="4">Amino-acid biosynthesis; L-proline biosynthesis; L-proline from L-glutamate 5-semialdehyde: step 1/1.</text>
</comment>
<dbReference type="InterPro" id="IPR028939">
    <property type="entry name" value="P5C_Rdtase_cat_N"/>
</dbReference>
<feature type="domain" description="Pyrroline-5-carboxylate reductase dimerisation" evidence="7">
    <location>
        <begin position="166"/>
        <end position="271"/>
    </location>
</feature>
<comment type="catalytic activity">
    <reaction evidence="4">
        <text>L-proline + NAD(+) = (S)-1-pyrroline-5-carboxylate + NADH + 2 H(+)</text>
        <dbReference type="Rhea" id="RHEA:14105"/>
        <dbReference type="ChEBI" id="CHEBI:15378"/>
        <dbReference type="ChEBI" id="CHEBI:17388"/>
        <dbReference type="ChEBI" id="CHEBI:57540"/>
        <dbReference type="ChEBI" id="CHEBI:57945"/>
        <dbReference type="ChEBI" id="CHEBI:60039"/>
        <dbReference type="EC" id="1.5.1.2"/>
    </reaction>
</comment>
<dbReference type="InterPro" id="IPR029036">
    <property type="entry name" value="P5CR_dimer"/>
</dbReference>
<comment type="function">
    <text evidence="4">Catalyzes the reduction of 1-pyrroline-5-carboxylate (PCA) to L-proline.</text>
</comment>
<dbReference type="Proteomes" id="UP000598488">
    <property type="component" value="Unassembled WGS sequence"/>
</dbReference>
<evidence type="ECO:0000256" key="2">
    <source>
        <dbReference type="ARBA" id="ARBA00022857"/>
    </source>
</evidence>
<keyword evidence="9" id="KW-1185">Reference proteome</keyword>
<sequence>MQTLTSPKSIVVVGAGKMGGAIIEGWLKQGVDPASIYVLDRNEDALGYYSGRGLNTFRDVADFPVGMSFEVFLLALKPQVIVQNLSEFNALISESTCLISVAAGVTCQSIQSMLPAVKQVVRVMPNTPSMIGKGVMVGYSDQKAQIESLTESLFQALGKFYWVEDETQMHAVTAISGSGPAYLFYFAECLVDAAQSFDLKPELAKALALETMIGASCLVESSSDEVSTLRENVTSPNGTTQAGLEALMDGEQFKEKVFACLKAAANRSVELS</sequence>
<name>A0ABS0ZG60_9GAMM</name>
<dbReference type="GO" id="GO:0004735">
    <property type="term" value="F:pyrroline-5-carboxylate reductase activity"/>
    <property type="evidence" value="ECO:0007669"/>
    <property type="project" value="UniProtKB-EC"/>
</dbReference>
<dbReference type="EC" id="1.5.1.2" evidence="4 5"/>
<dbReference type="NCBIfam" id="TIGR00112">
    <property type="entry name" value="proC"/>
    <property type="match status" value="1"/>
</dbReference>
<accession>A0ABS0ZG60</accession>
<keyword evidence="2 4" id="KW-0521">NADP</keyword>
<dbReference type="PANTHER" id="PTHR11645">
    <property type="entry name" value="PYRROLINE-5-CARBOXYLATE REDUCTASE"/>
    <property type="match status" value="1"/>
</dbReference>
<feature type="domain" description="Pyrroline-5-carboxylate reductase catalytic N-terminal" evidence="6">
    <location>
        <begin position="10"/>
        <end position="104"/>
    </location>
</feature>
<evidence type="ECO:0000256" key="1">
    <source>
        <dbReference type="ARBA" id="ARBA00005525"/>
    </source>
</evidence>
<dbReference type="EMBL" id="JAEMUH010000026">
    <property type="protein sequence ID" value="MBJ7552660.1"/>
    <property type="molecule type" value="Genomic_DNA"/>
</dbReference>
<keyword evidence="3 4" id="KW-0560">Oxidoreductase</keyword>
<reference evidence="8 9" key="1">
    <citation type="submission" date="2020-12" db="EMBL/GenBank/DDBJ databases">
        <title>Comparative genome analysis of fungal antagonists Marinomonas ostreistagni 398 and M. spartinae 468.</title>
        <authorList>
            <person name="Fields J.L."/>
            <person name="Mavrodi O.V."/>
            <person name="Biber P.D."/>
            <person name="Indest K.J."/>
            <person name="Mavrodi D.V."/>
        </authorList>
    </citation>
    <scope>NUCLEOTIDE SEQUENCE [LARGE SCALE GENOMIC DNA]</scope>
    <source>
        <strain evidence="8 9">USM7</strain>
    </source>
</reference>
<gene>
    <name evidence="4" type="primary">proC</name>
    <name evidence="8" type="ORF">JHD44_18475</name>
</gene>
<dbReference type="Pfam" id="PF14748">
    <property type="entry name" value="P5CR_dimer"/>
    <property type="match status" value="1"/>
</dbReference>
<evidence type="ECO:0000313" key="9">
    <source>
        <dbReference type="Proteomes" id="UP000598488"/>
    </source>
</evidence>
<dbReference type="InterPro" id="IPR036291">
    <property type="entry name" value="NAD(P)-bd_dom_sf"/>
</dbReference>
<keyword evidence="4" id="KW-0963">Cytoplasm</keyword>
<dbReference type="Pfam" id="PF03807">
    <property type="entry name" value="F420_oxidored"/>
    <property type="match status" value="1"/>
</dbReference>
<keyword evidence="4" id="KW-0028">Amino-acid biosynthesis</keyword>
<comment type="subcellular location">
    <subcellularLocation>
        <location evidence="4">Cytoplasm</location>
    </subcellularLocation>
</comment>
<evidence type="ECO:0000259" key="6">
    <source>
        <dbReference type="Pfam" id="PF03807"/>
    </source>
</evidence>
<organism evidence="8 9">
    <name type="scientific">Marinomonas ostreistagni</name>
    <dbReference type="NCBI Taxonomy" id="359209"/>
    <lineage>
        <taxon>Bacteria</taxon>
        <taxon>Pseudomonadati</taxon>
        <taxon>Pseudomonadota</taxon>
        <taxon>Gammaproteobacteria</taxon>
        <taxon>Oceanospirillales</taxon>
        <taxon>Oceanospirillaceae</taxon>
        <taxon>Marinomonas</taxon>
    </lineage>
</organism>
<evidence type="ECO:0000256" key="4">
    <source>
        <dbReference type="HAMAP-Rule" id="MF_01925"/>
    </source>
</evidence>
<dbReference type="RefSeq" id="WP_199464200.1">
    <property type="nucleotide sequence ID" value="NZ_JAEMUH010000026.1"/>
</dbReference>
<comment type="catalytic activity">
    <reaction evidence="4">
        <text>L-proline + NADP(+) = (S)-1-pyrroline-5-carboxylate + NADPH + 2 H(+)</text>
        <dbReference type="Rhea" id="RHEA:14109"/>
        <dbReference type="ChEBI" id="CHEBI:15378"/>
        <dbReference type="ChEBI" id="CHEBI:17388"/>
        <dbReference type="ChEBI" id="CHEBI:57783"/>
        <dbReference type="ChEBI" id="CHEBI:58349"/>
        <dbReference type="ChEBI" id="CHEBI:60039"/>
        <dbReference type="EC" id="1.5.1.2"/>
    </reaction>
</comment>
<dbReference type="Gene3D" id="3.40.50.720">
    <property type="entry name" value="NAD(P)-binding Rossmann-like Domain"/>
    <property type="match status" value="1"/>
</dbReference>
<evidence type="ECO:0000313" key="8">
    <source>
        <dbReference type="EMBL" id="MBJ7552660.1"/>
    </source>
</evidence>
<dbReference type="Gene3D" id="1.10.3730.10">
    <property type="entry name" value="ProC C-terminal domain-like"/>
    <property type="match status" value="1"/>
</dbReference>
<dbReference type="HAMAP" id="MF_01925">
    <property type="entry name" value="P5C_reductase"/>
    <property type="match status" value="1"/>
</dbReference>
<evidence type="ECO:0000256" key="5">
    <source>
        <dbReference type="NCBIfam" id="TIGR00112"/>
    </source>
</evidence>
<dbReference type="InterPro" id="IPR000304">
    <property type="entry name" value="Pyrroline-COOH_reductase"/>
</dbReference>
<evidence type="ECO:0000259" key="7">
    <source>
        <dbReference type="Pfam" id="PF14748"/>
    </source>
</evidence>
<dbReference type="SUPFAM" id="SSF48179">
    <property type="entry name" value="6-phosphogluconate dehydrogenase C-terminal domain-like"/>
    <property type="match status" value="1"/>
</dbReference>
<evidence type="ECO:0000256" key="3">
    <source>
        <dbReference type="ARBA" id="ARBA00023002"/>
    </source>
</evidence>
<comment type="similarity">
    <text evidence="1 4">Belongs to the pyrroline-5-carboxylate reductase family.</text>
</comment>
<comment type="caution">
    <text evidence="8">The sequence shown here is derived from an EMBL/GenBank/DDBJ whole genome shotgun (WGS) entry which is preliminary data.</text>
</comment>
<dbReference type="PANTHER" id="PTHR11645:SF0">
    <property type="entry name" value="PYRROLINE-5-CARBOXYLATE REDUCTASE 3"/>
    <property type="match status" value="1"/>
</dbReference>
<dbReference type="SUPFAM" id="SSF51735">
    <property type="entry name" value="NAD(P)-binding Rossmann-fold domains"/>
    <property type="match status" value="1"/>
</dbReference>
<protein>
    <recommendedName>
        <fullName evidence="4 5">Pyrroline-5-carboxylate reductase</fullName>
        <shortName evidence="4">P5C reductase</shortName>
        <shortName evidence="4">P5CR</shortName>
        <ecNumber evidence="4 5">1.5.1.2</ecNumber>
    </recommendedName>
    <alternativeName>
        <fullName evidence="4">PCA reductase</fullName>
    </alternativeName>
</protein>
<keyword evidence="4" id="KW-0641">Proline biosynthesis</keyword>
<dbReference type="PIRSF" id="PIRSF000193">
    <property type="entry name" value="Pyrrol-5-carb_rd"/>
    <property type="match status" value="1"/>
</dbReference>